<keyword evidence="4" id="KW-0067">ATP-binding</keyword>
<keyword evidence="6" id="KW-0472">Membrane</keyword>
<dbReference type="GO" id="GO:0017004">
    <property type="term" value="P:cytochrome complex assembly"/>
    <property type="evidence" value="ECO:0007669"/>
    <property type="project" value="UniProtKB-KW"/>
</dbReference>
<evidence type="ECO:0000313" key="8">
    <source>
        <dbReference type="EMBL" id="RDH46685.1"/>
    </source>
</evidence>
<dbReference type="InterPro" id="IPR003593">
    <property type="entry name" value="AAA+_ATPase"/>
</dbReference>
<evidence type="ECO:0000256" key="2">
    <source>
        <dbReference type="ARBA" id="ARBA00022741"/>
    </source>
</evidence>
<dbReference type="InterPro" id="IPR003439">
    <property type="entry name" value="ABC_transporter-like_ATP-bd"/>
</dbReference>
<dbReference type="GO" id="GO:0005524">
    <property type="term" value="F:ATP binding"/>
    <property type="evidence" value="ECO:0007669"/>
    <property type="project" value="UniProtKB-KW"/>
</dbReference>
<evidence type="ECO:0000256" key="1">
    <source>
        <dbReference type="ARBA" id="ARBA00022448"/>
    </source>
</evidence>
<proteinExistence type="predicted"/>
<dbReference type="GO" id="GO:0022857">
    <property type="term" value="F:transmembrane transporter activity"/>
    <property type="evidence" value="ECO:0007669"/>
    <property type="project" value="InterPro"/>
</dbReference>
<dbReference type="PROSITE" id="PS00211">
    <property type="entry name" value="ABC_TRANSPORTER_1"/>
    <property type="match status" value="1"/>
</dbReference>
<dbReference type="NCBIfam" id="NF010061">
    <property type="entry name" value="PRK13538.1"/>
    <property type="match status" value="1"/>
</dbReference>
<evidence type="ECO:0000256" key="3">
    <source>
        <dbReference type="ARBA" id="ARBA00022748"/>
    </source>
</evidence>
<evidence type="ECO:0000256" key="4">
    <source>
        <dbReference type="ARBA" id="ARBA00022840"/>
    </source>
</evidence>
<dbReference type="InterPro" id="IPR005895">
    <property type="entry name" value="ABC_transptr_haem_export_CcmA"/>
</dbReference>
<dbReference type="PANTHER" id="PTHR43499">
    <property type="entry name" value="ABC TRANSPORTER I FAMILY MEMBER 1"/>
    <property type="match status" value="1"/>
</dbReference>
<keyword evidence="1" id="KW-0813">Transport</keyword>
<gene>
    <name evidence="8" type="ORF">B9G39_08300</name>
</gene>
<dbReference type="GO" id="GO:0016887">
    <property type="term" value="F:ATP hydrolysis activity"/>
    <property type="evidence" value="ECO:0007669"/>
    <property type="project" value="InterPro"/>
</dbReference>
<keyword evidence="3" id="KW-0201">Cytochrome c-type biogenesis</keyword>
<dbReference type="SUPFAM" id="SSF52540">
    <property type="entry name" value="P-loop containing nucleoside triphosphate hydrolases"/>
    <property type="match status" value="1"/>
</dbReference>
<sequence>MTELLRVNQLVCERDERLLFKGLNFTLNTGGMLQVTGANGSGKTSLLRILATLTDDYEGEIYFAGQAIQAVLIAYRQQQLYIGHAPGIKGPLTPIENLRWLQGWYQSLSLHTIENALAKVGLHGYEDVPCYSLSAGQQRRVALAQLYLSHQTLWILDEPFTAIDLKGVQHLEAFLAEQASQGRSIILTTHHQLNVPDGLVKKLNVADYGE</sequence>
<evidence type="ECO:0000256" key="6">
    <source>
        <dbReference type="ARBA" id="ARBA00023136"/>
    </source>
</evidence>
<dbReference type="Proteomes" id="UP000257039">
    <property type="component" value="Unassembled WGS sequence"/>
</dbReference>
<dbReference type="Pfam" id="PF00005">
    <property type="entry name" value="ABC_tran"/>
    <property type="match status" value="1"/>
</dbReference>
<dbReference type="NCBIfam" id="TIGR01189">
    <property type="entry name" value="ccmA"/>
    <property type="match status" value="1"/>
</dbReference>
<dbReference type="AlphaFoldDB" id="A0A4P9VSP7"/>
<dbReference type="EMBL" id="NDXW01000001">
    <property type="protein sequence ID" value="RDH46685.1"/>
    <property type="molecule type" value="Genomic_DNA"/>
</dbReference>
<evidence type="ECO:0000313" key="9">
    <source>
        <dbReference type="Proteomes" id="UP000257039"/>
    </source>
</evidence>
<protein>
    <submittedName>
        <fullName evidence="8">Cytochrome c biogenesis heme-transporting ATPase CcmA</fullName>
    </submittedName>
</protein>
<dbReference type="PANTHER" id="PTHR43499:SF1">
    <property type="entry name" value="ABC TRANSPORTER I FAMILY MEMBER 1"/>
    <property type="match status" value="1"/>
</dbReference>
<keyword evidence="9" id="KW-1185">Reference proteome</keyword>
<dbReference type="PROSITE" id="PS50893">
    <property type="entry name" value="ABC_TRANSPORTER_2"/>
    <property type="match status" value="1"/>
</dbReference>
<feature type="domain" description="ABC transporter" evidence="7">
    <location>
        <begin position="5"/>
        <end position="208"/>
    </location>
</feature>
<evidence type="ECO:0000259" key="7">
    <source>
        <dbReference type="PROSITE" id="PS50893"/>
    </source>
</evidence>
<dbReference type="SMART" id="SM00382">
    <property type="entry name" value="AAA"/>
    <property type="match status" value="1"/>
</dbReference>
<keyword evidence="2" id="KW-0547">Nucleotide-binding</keyword>
<keyword evidence="5" id="KW-1278">Translocase</keyword>
<reference evidence="8 9" key="1">
    <citation type="submission" date="2017-04" db="EMBL/GenBank/DDBJ databases">
        <title>Draft genome sequence of Zooshikella ganghwensis VG4 isolated from Red Sea sediments.</title>
        <authorList>
            <person name="Rehman Z."/>
            <person name="Alam I."/>
            <person name="Kamau A."/>
            <person name="Bajic V."/>
            <person name="Leiknes T."/>
        </authorList>
    </citation>
    <scope>NUCLEOTIDE SEQUENCE [LARGE SCALE GENOMIC DNA]</scope>
    <source>
        <strain evidence="8 9">VG4</strain>
    </source>
</reference>
<name>A0A4P9VSP7_9GAMM</name>
<evidence type="ECO:0000256" key="5">
    <source>
        <dbReference type="ARBA" id="ARBA00022967"/>
    </source>
</evidence>
<dbReference type="Gene3D" id="3.40.50.300">
    <property type="entry name" value="P-loop containing nucleotide triphosphate hydrolases"/>
    <property type="match status" value="1"/>
</dbReference>
<dbReference type="InterPro" id="IPR017871">
    <property type="entry name" value="ABC_transporter-like_CS"/>
</dbReference>
<dbReference type="InterPro" id="IPR027417">
    <property type="entry name" value="P-loop_NTPase"/>
</dbReference>
<accession>A0A4P9VSP7</accession>
<comment type="caution">
    <text evidence="8">The sequence shown here is derived from an EMBL/GenBank/DDBJ whole genome shotgun (WGS) entry which is preliminary data.</text>
</comment>
<organism evidence="8 9">
    <name type="scientific">Zooshikella ganghwensis</name>
    <dbReference type="NCBI Taxonomy" id="202772"/>
    <lineage>
        <taxon>Bacteria</taxon>
        <taxon>Pseudomonadati</taxon>
        <taxon>Pseudomonadota</taxon>
        <taxon>Gammaproteobacteria</taxon>
        <taxon>Oceanospirillales</taxon>
        <taxon>Zooshikellaceae</taxon>
        <taxon>Zooshikella</taxon>
    </lineage>
</organism>